<dbReference type="EMBL" id="JADNRY010000051">
    <property type="protein sequence ID" value="KAF9069418.1"/>
    <property type="molecule type" value="Genomic_DNA"/>
</dbReference>
<evidence type="ECO:0000313" key="2">
    <source>
        <dbReference type="Proteomes" id="UP000772434"/>
    </source>
</evidence>
<sequence>MSGHLSNSERWFSNEISMIIIEYLGDDWASLRNTALVCKDFAALSQALIFQTLQLGTKGRLQSPPAPKKFAALLHEPQTAFLGKFVRRLDLDPYDLGRTQFPTTEFIFRNLPSLTEVRIENGRVEHFQAIGMHLGAQLRRLQITTVLLRLTVQVRMFQKMLDSLSVLKTLILNFWSVEDFSDDTTPLVLPSSLNTAVIIAPMDEYSLRAISLGLQICYPPTLHTIFVDFRKDRRGQSVLWEAIRLDTMIILDLGVGSTGEADKENALIRRIITATQGLRATKLTLRCTWSTSLVTYLAYFIANLPYPVHDVCVDFSNELPRLDSFGDWIKLDCALMSRRDLGMLDRVYFGRSATHIQPLLPRSDGAGILAI</sequence>
<evidence type="ECO:0000313" key="1">
    <source>
        <dbReference type="EMBL" id="KAF9069418.1"/>
    </source>
</evidence>
<gene>
    <name evidence="1" type="ORF">BDP27DRAFT_726533</name>
</gene>
<protein>
    <submittedName>
        <fullName evidence="1">Uncharacterized protein</fullName>
    </submittedName>
</protein>
<proteinExistence type="predicted"/>
<keyword evidence="2" id="KW-1185">Reference proteome</keyword>
<dbReference type="AlphaFoldDB" id="A0A9P5PU69"/>
<comment type="caution">
    <text evidence="1">The sequence shown here is derived from an EMBL/GenBank/DDBJ whole genome shotgun (WGS) entry which is preliminary data.</text>
</comment>
<organism evidence="1 2">
    <name type="scientific">Rhodocollybia butyracea</name>
    <dbReference type="NCBI Taxonomy" id="206335"/>
    <lineage>
        <taxon>Eukaryota</taxon>
        <taxon>Fungi</taxon>
        <taxon>Dikarya</taxon>
        <taxon>Basidiomycota</taxon>
        <taxon>Agaricomycotina</taxon>
        <taxon>Agaricomycetes</taxon>
        <taxon>Agaricomycetidae</taxon>
        <taxon>Agaricales</taxon>
        <taxon>Marasmiineae</taxon>
        <taxon>Omphalotaceae</taxon>
        <taxon>Rhodocollybia</taxon>
    </lineage>
</organism>
<reference evidence="1" key="1">
    <citation type="submission" date="2020-11" db="EMBL/GenBank/DDBJ databases">
        <authorList>
            <consortium name="DOE Joint Genome Institute"/>
            <person name="Ahrendt S."/>
            <person name="Riley R."/>
            <person name="Andreopoulos W."/>
            <person name="Labutti K."/>
            <person name="Pangilinan J."/>
            <person name="Ruiz-Duenas F.J."/>
            <person name="Barrasa J.M."/>
            <person name="Sanchez-Garcia M."/>
            <person name="Camarero S."/>
            <person name="Miyauchi S."/>
            <person name="Serrano A."/>
            <person name="Linde D."/>
            <person name="Babiker R."/>
            <person name="Drula E."/>
            <person name="Ayuso-Fernandez I."/>
            <person name="Pacheco R."/>
            <person name="Padilla G."/>
            <person name="Ferreira P."/>
            <person name="Barriuso J."/>
            <person name="Kellner H."/>
            <person name="Castanera R."/>
            <person name="Alfaro M."/>
            <person name="Ramirez L."/>
            <person name="Pisabarro A.G."/>
            <person name="Kuo A."/>
            <person name="Tritt A."/>
            <person name="Lipzen A."/>
            <person name="He G."/>
            <person name="Yan M."/>
            <person name="Ng V."/>
            <person name="Cullen D."/>
            <person name="Martin F."/>
            <person name="Rosso M.-N."/>
            <person name="Henrissat B."/>
            <person name="Hibbett D."/>
            <person name="Martinez A.T."/>
            <person name="Grigoriev I.V."/>
        </authorList>
    </citation>
    <scope>NUCLEOTIDE SEQUENCE</scope>
    <source>
        <strain evidence="1">AH 40177</strain>
    </source>
</reference>
<name>A0A9P5PU69_9AGAR</name>
<dbReference type="OrthoDB" id="2821699at2759"/>
<accession>A0A9P5PU69</accession>
<dbReference type="Proteomes" id="UP000772434">
    <property type="component" value="Unassembled WGS sequence"/>
</dbReference>